<comment type="caution">
    <text evidence="4">The sequence shown here is derived from an EMBL/GenBank/DDBJ whole genome shotgun (WGS) entry which is preliminary data.</text>
</comment>
<evidence type="ECO:0000256" key="3">
    <source>
        <dbReference type="ARBA" id="ARBA00023315"/>
    </source>
</evidence>
<evidence type="ECO:0000313" key="4">
    <source>
        <dbReference type="EMBL" id="KAH7550696.1"/>
    </source>
</evidence>
<dbReference type="PANTHER" id="PTHR31623">
    <property type="entry name" value="F21J9.9"/>
    <property type="match status" value="1"/>
</dbReference>
<organism evidence="4 5">
    <name type="scientific">Xanthoceras sorbifolium</name>
    <dbReference type="NCBI Taxonomy" id="99658"/>
    <lineage>
        <taxon>Eukaryota</taxon>
        <taxon>Viridiplantae</taxon>
        <taxon>Streptophyta</taxon>
        <taxon>Embryophyta</taxon>
        <taxon>Tracheophyta</taxon>
        <taxon>Spermatophyta</taxon>
        <taxon>Magnoliopsida</taxon>
        <taxon>eudicotyledons</taxon>
        <taxon>Gunneridae</taxon>
        <taxon>Pentapetalae</taxon>
        <taxon>rosids</taxon>
        <taxon>malvids</taxon>
        <taxon>Sapindales</taxon>
        <taxon>Sapindaceae</taxon>
        <taxon>Xanthoceroideae</taxon>
        <taxon>Xanthoceras</taxon>
    </lineage>
</organism>
<sequence length="242" mass="26838">MPFMEATVNCSLSNVIRNPIPAELKKLLPFPELDEDADELPLGVQFNTFECGGVGIGVCIPHKIGDALSFFTFVKNWAATAPGETDAVRREFVSSSLFPPRNLSGFNPRTGITKDNITTKRFVFSASKIEEFRDQYTDQSTISLENLMKRRPSRVEALSAFLWSRFLASKPAPTNRVPLYEADFGWGKPLWVGSVSLAFSNVVTFMDTLTLSGDGIEVWITLKEEAMAKLEVDNQLVLATCS</sequence>
<dbReference type="Proteomes" id="UP000827721">
    <property type="component" value="Unassembled WGS sequence"/>
</dbReference>
<evidence type="ECO:0000256" key="1">
    <source>
        <dbReference type="ARBA" id="ARBA00009861"/>
    </source>
</evidence>
<evidence type="ECO:0000313" key="5">
    <source>
        <dbReference type="Proteomes" id="UP000827721"/>
    </source>
</evidence>
<keyword evidence="3" id="KW-0012">Acyltransferase</keyword>
<gene>
    <name evidence="4" type="ORF">JRO89_XS13G0250400</name>
</gene>
<reference evidence="4 5" key="1">
    <citation type="submission" date="2021-02" db="EMBL/GenBank/DDBJ databases">
        <title>Plant Genome Project.</title>
        <authorList>
            <person name="Zhang R.-G."/>
        </authorList>
    </citation>
    <scope>NUCLEOTIDE SEQUENCE [LARGE SCALE GENOMIC DNA]</scope>
    <source>
        <tissue evidence="4">Leaves</tissue>
    </source>
</reference>
<dbReference type="EMBL" id="JAFEMO010000013">
    <property type="protein sequence ID" value="KAH7550696.1"/>
    <property type="molecule type" value="Genomic_DNA"/>
</dbReference>
<name>A0ABQ8H9Z0_9ROSI</name>
<keyword evidence="5" id="KW-1185">Reference proteome</keyword>
<dbReference type="Gene3D" id="3.30.559.10">
    <property type="entry name" value="Chloramphenicol acetyltransferase-like domain"/>
    <property type="match status" value="3"/>
</dbReference>
<keyword evidence="2" id="KW-0808">Transferase</keyword>
<dbReference type="PANTHER" id="PTHR31623:SF46">
    <property type="entry name" value="VINORINE SYNTHASE-LIKE"/>
    <property type="match status" value="1"/>
</dbReference>
<evidence type="ECO:0000256" key="2">
    <source>
        <dbReference type="ARBA" id="ARBA00022679"/>
    </source>
</evidence>
<protein>
    <submittedName>
        <fullName evidence="4">Uncharacterized protein</fullName>
    </submittedName>
</protein>
<dbReference type="InterPro" id="IPR023213">
    <property type="entry name" value="CAT-like_dom_sf"/>
</dbReference>
<comment type="similarity">
    <text evidence="1">Belongs to the plant acyltransferase family.</text>
</comment>
<accession>A0ABQ8H9Z0</accession>
<proteinExistence type="inferred from homology"/>
<dbReference type="Pfam" id="PF02458">
    <property type="entry name" value="Transferase"/>
    <property type="match status" value="2"/>
</dbReference>